<dbReference type="AlphaFoldDB" id="A0A7W5EWN1"/>
<accession>A0A7W5EWN1</accession>
<gene>
    <name evidence="2" type="ORF">FHR97_003681</name>
</gene>
<sequence length="57" mass="6118">MIPGIVLCFAFLVAQLAALHYIDRRLGDRASDTRQATPVPPIAQRTEEGMPAPDAGV</sequence>
<dbReference type="Proteomes" id="UP000518892">
    <property type="component" value="Unassembled WGS sequence"/>
</dbReference>
<reference evidence="2 3" key="1">
    <citation type="submission" date="2020-08" db="EMBL/GenBank/DDBJ databases">
        <title>Genomic Encyclopedia of Type Strains, Phase III (KMG-III): the genomes of soil and plant-associated and newly described type strains.</title>
        <authorList>
            <person name="Whitman W."/>
        </authorList>
    </citation>
    <scope>NUCLEOTIDE SEQUENCE [LARGE SCALE GENOMIC DNA]</scope>
    <source>
        <strain evidence="2 3">CECT 7744</strain>
    </source>
</reference>
<evidence type="ECO:0000256" key="1">
    <source>
        <dbReference type="SAM" id="MobiDB-lite"/>
    </source>
</evidence>
<evidence type="ECO:0000313" key="3">
    <source>
        <dbReference type="Proteomes" id="UP000518892"/>
    </source>
</evidence>
<proteinExistence type="predicted"/>
<dbReference type="EMBL" id="JACHXR010000015">
    <property type="protein sequence ID" value="MBB3232803.1"/>
    <property type="molecule type" value="Genomic_DNA"/>
</dbReference>
<evidence type="ECO:0000313" key="2">
    <source>
        <dbReference type="EMBL" id="MBB3232803.1"/>
    </source>
</evidence>
<dbReference type="RefSeq" id="WP_183385228.1">
    <property type="nucleotide sequence ID" value="NZ_JACHXR010000015.1"/>
</dbReference>
<keyword evidence="3" id="KW-1185">Reference proteome</keyword>
<name>A0A7W5EWN1_9GAMM</name>
<organism evidence="2 3">
    <name type="scientific">Halomonas stenophila</name>
    <dbReference type="NCBI Taxonomy" id="795312"/>
    <lineage>
        <taxon>Bacteria</taxon>
        <taxon>Pseudomonadati</taxon>
        <taxon>Pseudomonadota</taxon>
        <taxon>Gammaproteobacteria</taxon>
        <taxon>Oceanospirillales</taxon>
        <taxon>Halomonadaceae</taxon>
        <taxon>Halomonas</taxon>
    </lineage>
</organism>
<protein>
    <submittedName>
        <fullName evidence="2">Uncharacterized protein</fullName>
    </submittedName>
</protein>
<comment type="caution">
    <text evidence="2">The sequence shown here is derived from an EMBL/GenBank/DDBJ whole genome shotgun (WGS) entry which is preliminary data.</text>
</comment>
<feature type="region of interest" description="Disordered" evidence="1">
    <location>
        <begin position="30"/>
        <end position="57"/>
    </location>
</feature>